<evidence type="ECO:0000256" key="2">
    <source>
        <dbReference type="ARBA" id="ARBA00022553"/>
    </source>
</evidence>
<dbReference type="FunFam" id="1.10.10.10:FF:000005">
    <property type="entry name" value="Two-component system response regulator"/>
    <property type="match status" value="1"/>
</dbReference>
<evidence type="ECO:0000256" key="1">
    <source>
        <dbReference type="ARBA" id="ARBA00018672"/>
    </source>
</evidence>
<dbReference type="InterPro" id="IPR001789">
    <property type="entry name" value="Sig_transdc_resp-reg_receiver"/>
</dbReference>
<dbReference type="FunFam" id="3.40.50.2300:FF:000001">
    <property type="entry name" value="DNA-binding response regulator PhoB"/>
    <property type="match status" value="1"/>
</dbReference>
<dbReference type="GO" id="GO:0000156">
    <property type="term" value="F:phosphorelay response regulator activity"/>
    <property type="evidence" value="ECO:0007669"/>
    <property type="project" value="TreeGrafter"/>
</dbReference>
<evidence type="ECO:0000256" key="7">
    <source>
        <dbReference type="ARBA" id="ARBA00024867"/>
    </source>
</evidence>
<keyword evidence="5 9" id="KW-0238">DNA-binding</keyword>
<comment type="caution">
    <text evidence="12">The sequence shown here is derived from an EMBL/GenBank/DDBJ whole genome shotgun (WGS) entry which is preliminary data.</text>
</comment>
<dbReference type="GO" id="GO:0032993">
    <property type="term" value="C:protein-DNA complex"/>
    <property type="evidence" value="ECO:0007669"/>
    <property type="project" value="TreeGrafter"/>
</dbReference>
<evidence type="ECO:0000256" key="8">
    <source>
        <dbReference type="PROSITE-ProRule" id="PRU00169"/>
    </source>
</evidence>
<comment type="function">
    <text evidence="7">May play the central regulatory role in sporulation. It may be an element of the effector pathway responsible for the activation of sporulation genes in response to nutritional stress. Spo0A may act in concert with spo0H (a sigma factor) to control the expression of some genes that are critical to the sporulation process.</text>
</comment>
<dbReference type="InterPro" id="IPR001867">
    <property type="entry name" value="OmpR/PhoB-type_DNA-bd"/>
</dbReference>
<gene>
    <name evidence="12" type="ORF">IAC59_08875</name>
</gene>
<dbReference type="PROSITE" id="PS51755">
    <property type="entry name" value="OMPR_PHOB"/>
    <property type="match status" value="1"/>
</dbReference>
<dbReference type="InterPro" id="IPR039420">
    <property type="entry name" value="WalR-like"/>
</dbReference>
<dbReference type="PROSITE" id="PS50110">
    <property type="entry name" value="RESPONSE_REGULATORY"/>
    <property type="match status" value="1"/>
</dbReference>
<dbReference type="InterPro" id="IPR036388">
    <property type="entry name" value="WH-like_DNA-bd_sf"/>
</dbReference>
<dbReference type="PANTHER" id="PTHR48111:SF22">
    <property type="entry name" value="REGULATOR OF RPOS"/>
    <property type="match status" value="1"/>
</dbReference>
<dbReference type="Proteomes" id="UP000824123">
    <property type="component" value="Unassembled WGS sequence"/>
</dbReference>
<accession>A0A9D1LSU7</accession>
<evidence type="ECO:0000313" key="12">
    <source>
        <dbReference type="EMBL" id="HIU47351.1"/>
    </source>
</evidence>
<dbReference type="SMART" id="SM00448">
    <property type="entry name" value="REC"/>
    <property type="match status" value="1"/>
</dbReference>
<feature type="domain" description="Response regulatory" evidence="10">
    <location>
        <begin position="3"/>
        <end position="116"/>
    </location>
</feature>
<reference evidence="12" key="1">
    <citation type="submission" date="2020-10" db="EMBL/GenBank/DDBJ databases">
        <authorList>
            <person name="Gilroy R."/>
        </authorList>
    </citation>
    <scope>NUCLEOTIDE SEQUENCE</scope>
    <source>
        <strain evidence="12">ChiSxjej2B14-8506</strain>
    </source>
</reference>
<proteinExistence type="predicted"/>
<dbReference type="CDD" id="cd00383">
    <property type="entry name" value="trans_reg_C"/>
    <property type="match status" value="1"/>
</dbReference>
<dbReference type="GO" id="GO:0000976">
    <property type="term" value="F:transcription cis-regulatory region binding"/>
    <property type="evidence" value="ECO:0007669"/>
    <property type="project" value="TreeGrafter"/>
</dbReference>
<dbReference type="Gene3D" id="3.40.50.2300">
    <property type="match status" value="1"/>
</dbReference>
<name>A0A9D1LSU7_9FIRM</name>
<keyword evidence="2 8" id="KW-0597">Phosphoprotein</keyword>
<feature type="domain" description="OmpR/PhoB-type" evidence="11">
    <location>
        <begin position="129"/>
        <end position="227"/>
    </location>
</feature>
<dbReference type="PANTHER" id="PTHR48111">
    <property type="entry name" value="REGULATOR OF RPOS"/>
    <property type="match status" value="1"/>
</dbReference>
<dbReference type="GO" id="GO:0006355">
    <property type="term" value="P:regulation of DNA-templated transcription"/>
    <property type="evidence" value="ECO:0007669"/>
    <property type="project" value="InterPro"/>
</dbReference>
<evidence type="ECO:0000256" key="9">
    <source>
        <dbReference type="PROSITE-ProRule" id="PRU01091"/>
    </source>
</evidence>
<dbReference type="SUPFAM" id="SSF52172">
    <property type="entry name" value="CheY-like"/>
    <property type="match status" value="1"/>
</dbReference>
<keyword evidence="6" id="KW-0804">Transcription</keyword>
<feature type="DNA-binding region" description="OmpR/PhoB-type" evidence="9">
    <location>
        <begin position="129"/>
        <end position="227"/>
    </location>
</feature>
<keyword evidence="4" id="KW-0805">Transcription regulation</keyword>
<evidence type="ECO:0000256" key="6">
    <source>
        <dbReference type="ARBA" id="ARBA00023163"/>
    </source>
</evidence>
<dbReference type="Pfam" id="PF00486">
    <property type="entry name" value="Trans_reg_C"/>
    <property type="match status" value="1"/>
</dbReference>
<dbReference type="Pfam" id="PF00072">
    <property type="entry name" value="Response_reg"/>
    <property type="match status" value="1"/>
</dbReference>
<dbReference type="Gene3D" id="1.10.10.10">
    <property type="entry name" value="Winged helix-like DNA-binding domain superfamily/Winged helix DNA-binding domain"/>
    <property type="match status" value="1"/>
</dbReference>
<evidence type="ECO:0000259" key="11">
    <source>
        <dbReference type="PROSITE" id="PS51755"/>
    </source>
</evidence>
<reference evidence="12" key="2">
    <citation type="journal article" date="2021" name="PeerJ">
        <title>Extensive microbial diversity within the chicken gut microbiome revealed by metagenomics and culture.</title>
        <authorList>
            <person name="Gilroy R."/>
            <person name="Ravi A."/>
            <person name="Getino M."/>
            <person name="Pursley I."/>
            <person name="Horton D.L."/>
            <person name="Alikhan N.F."/>
            <person name="Baker D."/>
            <person name="Gharbi K."/>
            <person name="Hall N."/>
            <person name="Watson M."/>
            <person name="Adriaenssens E.M."/>
            <person name="Foster-Nyarko E."/>
            <person name="Jarju S."/>
            <person name="Secka A."/>
            <person name="Antonio M."/>
            <person name="Oren A."/>
            <person name="Chaudhuri R.R."/>
            <person name="La Ragione R."/>
            <person name="Hildebrand F."/>
            <person name="Pallen M.J."/>
        </authorList>
    </citation>
    <scope>NUCLEOTIDE SEQUENCE</scope>
    <source>
        <strain evidence="12">ChiSxjej2B14-8506</strain>
    </source>
</reference>
<dbReference type="EMBL" id="DVNK01000052">
    <property type="protein sequence ID" value="HIU47351.1"/>
    <property type="molecule type" value="Genomic_DNA"/>
</dbReference>
<evidence type="ECO:0000259" key="10">
    <source>
        <dbReference type="PROSITE" id="PS50110"/>
    </source>
</evidence>
<dbReference type="GO" id="GO:0005829">
    <property type="term" value="C:cytosol"/>
    <property type="evidence" value="ECO:0007669"/>
    <property type="project" value="TreeGrafter"/>
</dbReference>
<evidence type="ECO:0000256" key="5">
    <source>
        <dbReference type="ARBA" id="ARBA00023125"/>
    </source>
</evidence>
<feature type="modified residue" description="4-aspartylphosphate" evidence="8">
    <location>
        <position position="52"/>
    </location>
</feature>
<dbReference type="InterPro" id="IPR011006">
    <property type="entry name" value="CheY-like_superfamily"/>
</dbReference>
<evidence type="ECO:0000256" key="3">
    <source>
        <dbReference type="ARBA" id="ARBA00023012"/>
    </source>
</evidence>
<protein>
    <recommendedName>
        <fullName evidence="1">Stage 0 sporulation protein A homolog</fullName>
    </recommendedName>
</protein>
<organism evidence="12 13">
    <name type="scientific">Candidatus Fimadaptatus faecigallinarum</name>
    <dbReference type="NCBI Taxonomy" id="2840814"/>
    <lineage>
        <taxon>Bacteria</taxon>
        <taxon>Bacillati</taxon>
        <taxon>Bacillota</taxon>
        <taxon>Clostridia</taxon>
        <taxon>Eubacteriales</taxon>
        <taxon>Candidatus Fimadaptatus</taxon>
    </lineage>
</organism>
<dbReference type="Gene3D" id="6.10.250.690">
    <property type="match status" value="1"/>
</dbReference>
<evidence type="ECO:0000313" key="13">
    <source>
        <dbReference type="Proteomes" id="UP000824123"/>
    </source>
</evidence>
<dbReference type="AlphaFoldDB" id="A0A9D1LSU7"/>
<sequence>MARILLVEDEKMLARYVELELTHEGYEVDVANDGREGLDKALEDKHDLMLLDLMLPRLSGIEICRRVRQHSTKPIIMLTAKDDVSDKVMGLDMGADDYVTKPFAIEELLARIRVALKHGERARTGADSDGRLSAGPLVVNPRNRQVSFGGEEVALTKTEFDMLAYMVAHQDKVLSRDELLSEVWGYSYAGDTNIVDVYVRYLRQKLDEKYGVKLLHTVRGVGYLFKYEQ</sequence>
<evidence type="ECO:0000256" key="4">
    <source>
        <dbReference type="ARBA" id="ARBA00023015"/>
    </source>
</evidence>
<dbReference type="SMART" id="SM00862">
    <property type="entry name" value="Trans_reg_C"/>
    <property type="match status" value="1"/>
</dbReference>
<keyword evidence="3" id="KW-0902">Two-component regulatory system</keyword>